<reference evidence="3" key="2">
    <citation type="submission" date="2017-02" db="EMBL/GenBank/DDBJ databases">
        <title>Sunflower complete genome.</title>
        <authorList>
            <person name="Langlade N."/>
            <person name="Munos S."/>
        </authorList>
    </citation>
    <scope>NUCLEOTIDE SEQUENCE [LARGE SCALE GENOMIC DNA]</scope>
    <source>
        <tissue evidence="3">Leaves</tissue>
    </source>
</reference>
<dbReference type="EMBL" id="MNCJ02000327">
    <property type="protein sequence ID" value="KAF5779165.1"/>
    <property type="molecule type" value="Genomic_DNA"/>
</dbReference>
<reference evidence="2" key="3">
    <citation type="submission" date="2020-06" db="EMBL/GenBank/DDBJ databases">
        <title>Helianthus annuus Genome sequencing and assembly Release 2.</title>
        <authorList>
            <person name="Gouzy J."/>
            <person name="Langlade N."/>
            <person name="Munos S."/>
        </authorList>
    </citation>
    <scope>NUCLEOTIDE SEQUENCE</scope>
    <source>
        <tissue evidence="2">Leaves</tissue>
    </source>
</reference>
<dbReference type="InterPro" id="IPR013320">
    <property type="entry name" value="ConA-like_dom_sf"/>
</dbReference>
<dbReference type="GO" id="GO:0016829">
    <property type="term" value="F:lyase activity"/>
    <property type="evidence" value="ECO:0007669"/>
    <property type="project" value="UniProtKB-KW"/>
</dbReference>
<evidence type="ECO:0000313" key="4">
    <source>
        <dbReference type="Proteomes" id="UP000215914"/>
    </source>
</evidence>
<dbReference type="Proteomes" id="UP000215914">
    <property type="component" value="Chromosome 9"/>
</dbReference>
<evidence type="ECO:0000313" key="3">
    <source>
        <dbReference type="EMBL" id="OTG16529.1"/>
    </source>
</evidence>
<proteinExistence type="predicted"/>
<sequence length="226" mass="26396">MYRLKHNISSTLGLIILYIHITDTRSSVINDLALGFTRLPFNKSYYINHKPYNLPLEERYSFINGVHKLWVFSTDEPLSRCSPTLPRSELFINVSVGYIYFTGVWQFEAHVFVPNGTTGVSLMQVFGGYPHVTNTTLMVRVYDGNLYYYKYEVISSDMYDKWFRLNVIRDVEGDTVNVYINGVLKFEGQGRGGAMHYFKCGVYAQDQDSYYMESRWKHINIYKKSK</sequence>
<dbReference type="GO" id="GO:0030246">
    <property type="term" value="F:carbohydrate binding"/>
    <property type="evidence" value="ECO:0007669"/>
    <property type="project" value="UniProtKB-KW"/>
</dbReference>
<accession>A0A251U0F0</accession>
<organism evidence="3 4">
    <name type="scientific">Helianthus annuus</name>
    <name type="common">Common sunflower</name>
    <dbReference type="NCBI Taxonomy" id="4232"/>
    <lineage>
        <taxon>Eukaryota</taxon>
        <taxon>Viridiplantae</taxon>
        <taxon>Streptophyta</taxon>
        <taxon>Embryophyta</taxon>
        <taxon>Tracheophyta</taxon>
        <taxon>Spermatophyta</taxon>
        <taxon>Magnoliopsida</taxon>
        <taxon>eudicotyledons</taxon>
        <taxon>Gunneridae</taxon>
        <taxon>Pentapetalae</taxon>
        <taxon>asterids</taxon>
        <taxon>campanulids</taxon>
        <taxon>Asterales</taxon>
        <taxon>Asteraceae</taxon>
        <taxon>Asteroideae</taxon>
        <taxon>Heliantheae alliance</taxon>
        <taxon>Heliantheae</taxon>
        <taxon>Helianthus</taxon>
    </lineage>
</organism>
<gene>
    <name evidence="3" type="ORF">HannXRQ_Chr09g0272361</name>
    <name evidence="2" type="ORF">HanXRQr2_Chr12g0556121</name>
</gene>
<dbReference type="OMA" id="MYYHDEA"/>
<dbReference type="SUPFAM" id="SSF49899">
    <property type="entry name" value="Concanavalin A-like lectins/glucanases"/>
    <property type="match status" value="1"/>
</dbReference>
<feature type="domain" description="Alginate lyase 2" evidence="1">
    <location>
        <begin position="49"/>
        <end position="222"/>
    </location>
</feature>
<name>A0A251U0F0_HELAN</name>
<dbReference type="InterPro" id="IPR014895">
    <property type="entry name" value="Alginate_lyase_2"/>
</dbReference>
<protein>
    <submittedName>
        <fullName evidence="2">Concanavalin A-like lectin/glucanase domain superfamily, alginate lyase 2</fullName>
    </submittedName>
    <submittedName>
        <fullName evidence="3">Putative concanavalin A-like lectin/glucanase domain-containing protein</fullName>
    </submittedName>
</protein>
<keyword evidence="3" id="KW-0430">Lectin</keyword>
<dbReference type="PANTHER" id="PTHR33681:SF18">
    <property type="entry name" value="CONCANAVALIN A-LIKE LECTIN_GLUCANASE DOMAIN SUPERFAMILY, ALGINATE LYASE 2"/>
    <property type="match status" value="1"/>
</dbReference>
<dbReference type="EMBL" id="CM007898">
    <property type="protein sequence ID" value="OTG16529.1"/>
    <property type="molecule type" value="Genomic_DNA"/>
</dbReference>
<dbReference type="PANTHER" id="PTHR33681">
    <property type="entry name" value="BINDING PROTEIN, PUTATIVE, EXPRESSED-RELATED"/>
    <property type="match status" value="1"/>
</dbReference>
<dbReference type="InParanoid" id="A0A251U0F0"/>
<dbReference type="Gene3D" id="2.60.120.200">
    <property type="match status" value="1"/>
</dbReference>
<keyword evidence="4" id="KW-1185">Reference proteome</keyword>
<keyword evidence="2" id="KW-0456">Lyase</keyword>
<dbReference type="Pfam" id="PF08787">
    <property type="entry name" value="Alginate_lyase2"/>
    <property type="match status" value="1"/>
</dbReference>
<reference evidence="2 4" key="1">
    <citation type="journal article" date="2017" name="Nature">
        <title>The sunflower genome provides insights into oil metabolism, flowering and Asterid evolution.</title>
        <authorList>
            <person name="Badouin H."/>
            <person name="Gouzy J."/>
            <person name="Grassa C.J."/>
            <person name="Murat F."/>
            <person name="Staton S.E."/>
            <person name="Cottret L."/>
            <person name="Lelandais-Briere C."/>
            <person name="Owens G.L."/>
            <person name="Carrere S."/>
            <person name="Mayjonade B."/>
            <person name="Legrand L."/>
            <person name="Gill N."/>
            <person name="Kane N.C."/>
            <person name="Bowers J.E."/>
            <person name="Hubner S."/>
            <person name="Bellec A."/>
            <person name="Berard A."/>
            <person name="Berges H."/>
            <person name="Blanchet N."/>
            <person name="Boniface M.C."/>
            <person name="Brunel D."/>
            <person name="Catrice O."/>
            <person name="Chaidir N."/>
            <person name="Claudel C."/>
            <person name="Donnadieu C."/>
            <person name="Faraut T."/>
            <person name="Fievet G."/>
            <person name="Helmstetter N."/>
            <person name="King M."/>
            <person name="Knapp S.J."/>
            <person name="Lai Z."/>
            <person name="Le Paslier M.C."/>
            <person name="Lippi Y."/>
            <person name="Lorenzon L."/>
            <person name="Mandel J.R."/>
            <person name="Marage G."/>
            <person name="Marchand G."/>
            <person name="Marquand E."/>
            <person name="Bret-Mestries E."/>
            <person name="Morien E."/>
            <person name="Nambeesan S."/>
            <person name="Nguyen T."/>
            <person name="Pegot-Espagnet P."/>
            <person name="Pouilly N."/>
            <person name="Raftis F."/>
            <person name="Sallet E."/>
            <person name="Schiex T."/>
            <person name="Thomas J."/>
            <person name="Vandecasteele C."/>
            <person name="Vares D."/>
            <person name="Vear F."/>
            <person name="Vautrin S."/>
            <person name="Crespi M."/>
            <person name="Mangin B."/>
            <person name="Burke J.M."/>
            <person name="Salse J."/>
            <person name="Munos S."/>
            <person name="Vincourt P."/>
            <person name="Rieseberg L.H."/>
            <person name="Langlade N.B."/>
        </authorList>
    </citation>
    <scope>NUCLEOTIDE SEQUENCE [LARGE SCALE GENOMIC DNA]</scope>
    <source>
        <strain evidence="4">cv. SF193</strain>
        <tissue evidence="2">Leaves</tissue>
    </source>
</reference>
<dbReference type="AlphaFoldDB" id="A0A251U0F0"/>
<dbReference type="Gramene" id="mRNA:HanXRQr2_Chr12g0556121">
    <property type="protein sequence ID" value="mRNA:HanXRQr2_Chr12g0556121"/>
    <property type="gene ID" value="HanXRQr2_Chr12g0556121"/>
</dbReference>
<evidence type="ECO:0000313" key="2">
    <source>
        <dbReference type="EMBL" id="KAF5779165.1"/>
    </source>
</evidence>
<evidence type="ECO:0000259" key="1">
    <source>
        <dbReference type="Pfam" id="PF08787"/>
    </source>
</evidence>